<dbReference type="Pfam" id="PF00440">
    <property type="entry name" value="TetR_N"/>
    <property type="match status" value="1"/>
</dbReference>
<dbReference type="PROSITE" id="PS01081">
    <property type="entry name" value="HTH_TETR_1"/>
    <property type="match status" value="1"/>
</dbReference>
<evidence type="ECO:0000313" key="7">
    <source>
        <dbReference type="Proteomes" id="UP001053296"/>
    </source>
</evidence>
<dbReference type="InterPro" id="IPR023772">
    <property type="entry name" value="DNA-bd_HTH_TetR-type_CS"/>
</dbReference>
<reference evidence="6" key="1">
    <citation type="journal article" date="2022" name="Arch. Microbiol.">
        <title>Pseudodesulfovibrio sediminis sp. nov., a mesophilic and neutrophilic sulfate-reducing bacterium isolated from sediment of a brackish lake.</title>
        <authorList>
            <person name="Takahashi A."/>
            <person name="Kojima H."/>
            <person name="Watanabe M."/>
            <person name="Fukui M."/>
        </authorList>
    </citation>
    <scope>NUCLEOTIDE SEQUENCE</scope>
    <source>
        <strain evidence="6">SF6</strain>
    </source>
</reference>
<name>A0ABM7P424_9BACT</name>
<protein>
    <recommendedName>
        <fullName evidence="5">HTH tetR-type domain-containing protein</fullName>
    </recommendedName>
</protein>
<dbReference type="SUPFAM" id="SSF48498">
    <property type="entry name" value="Tetracyclin repressor-like, C-terminal domain"/>
    <property type="match status" value="1"/>
</dbReference>
<sequence>MKINAKQKAENRRAILAAAVDLMIESGFKSMSMRAVARKAGVGDATIYNYFPTKEALIYGYYEESLNSALQTLMEVDDYEQFDLREKLQLLFETVLEGYLADREFVAETFASVFFRPVPGGKGVRAIRARFLHIIGEQFQAAADSGELADFMFKDLVYQCIWDFFIATTLYWLKDESEQFSNTTVFIDKSLDLGYTMLKSGVLDKVTGLASFLFKSHVLSRIEMIMDERDTFSRIKDEFMSYDPAR</sequence>
<dbReference type="SUPFAM" id="SSF46689">
    <property type="entry name" value="Homeodomain-like"/>
    <property type="match status" value="1"/>
</dbReference>
<keyword evidence="7" id="KW-1185">Reference proteome</keyword>
<feature type="DNA-binding region" description="H-T-H motif" evidence="4">
    <location>
        <begin position="32"/>
        <end position="51"/>
    </location>
</feature>
<dbReference type="PROSITE" id="PS50977">
    <property type="entry name" value="HTH_TETR_2"/>
    <property type="match status" value="1"/>
</dbReference>
<dbReference type="RefSeq" id="WP_229594017.1">
    <property type="nucleotide sequence ID" value="NZ_AP024485.1"/>
</dbReference>
<evidence type="ECO:0000256" key="1">
    <source>
        <dbReference type="ARBA" id="ARBA00023015"/>
    </source>
</evidence>
<accession>A0ABM7P424</accession>
<evidence type="ECO:0000256" key="3">
    <source>
        <dbReference type="ARBA" id="ARBA00023163"/>
    </source>
</evidence>
<evidence type="ECO:0000313" key="6">
    <source>
        <dbReference type="EMBL" id="BCS87600.1"/>
    </source>
</evidence>
<dbReference type="InterPro" id="IPR009057">
    <property type="entry name" value="Homeodomain-like_sf"/>
</dbReference>
<dbReference type="PANTHER" id="PTHR30055">
    <property type="entry name" value="HTH-TYPE TRANSCRIPTIONAL REGULATOR RUTR"/>
    <property type="match status" value="1"/>
</dbReference>
<dbReference type="InterPro" id="IPR041673">
    <property type="entry name" value="TetR_C_23"/>
</dbReference>
<organism evidence="6 7">
    <name type="scientific">Pseudodesulfovibrio sediminis</name>
    <dbReference type="NCBI Taxonomy" id="2810563"/>
    <lineage>
        <taxon>Bacteria</taxon>
        <taxon>Pseudomonadati</taxon>
        <taxon>Thermodesulfobacteriota</taxon>
        <taxon>Desulfovibrionia</taxon>
        <taxon>Desulfovibrionales</taxon>
        <taxon>Desulfovibrionaceae</taxon>
    </lineage>
</organism>
<dbReference type="InterPro" id="IPR050109">
    <property type="entry name" value="HTH-type_TetR-like_transc_reg"/>
</dbReference>
<keyword evidence="2 4" id="KW-0238">DNA-binding</keyword>
<dbReference type="Gene3D" id="1.10.357.10">
    <property type="entry name" value="Tetracycline Repressor, domain 2"/>
    <property type="match status" value="1"/>
</dbReference>
<dbReference type="EMBL" id="AP024485">
    <property type="protein sequence ID" value="BCS87600.1"/>
    <property type="molecule type" value="Genomic_DNA"/>
</dbReference>
<dbReference type="PANTHER" id="PTHR30055:SF234">
    <property type="entry name" value="HTH-TYPE TRANSCRIPTIONAL REGULATOR BETI"/>
    <property type="match status" value="1"/>
</dbReference>
<dbReference type="Pfam" id="PF17931">
    <property type="entry name" value="TetR_C_23"/>
    <property type="match status" value="1"/>
</dbReference>
<evidence type="ECO:0000256" key="2">
    <source>
        <dbReference type="ARBA" id="ARBA00023125"/>
    </source>
</evidence>
<feature type="domain" description="HTH tetR-type" evidence="5">
    <location>
        <begin position="9"/>
        <end position="69"/>
    </location>
</feature>
<dbReference type="InterPro" id="IPR001647">
    <property type="entry name" value="HTH_TetR"/>
</dbReference>
<gene>
    <name evidence="6" type="ORF">PSDVSF_08420</name>
</gene>
<keyword evidence="3" id="KW-0804">Transcription</keyword>
<evidence type="ECO:0000256" key="4">
    <source>
        <dbReference type="PROSITE-ProRule" id="PRU00335"/>
    </source>
</evidence>
<evidence type="ECO:0000259" key="5">
    <source>
        <dbReference type="PROSITE" id="PS50977"/>
    </source>
</evidence>
<dbReference type="Proteomes" id="UP001053296">
    <property type="component" value="Chromosome"/>
</dbReference>
<dbReference type="InterPro" id="IPR036271">
    <property type="entry name" value="Tet_transcr_reg_TetR-rel_C_sf"/>
</dbReference>
<proteinExistence type="predicted"/>
<dbReference type="PRINTS" id="PR00455">
    <property type="entry name" value="HTHTETR"/>
</dbReference>
<keyword evidence="1" id="KW-0805">Transcription regulation</keyword>